<name>A0A915JHA7_ROMCU</name>
<accession>A0A915JHA7</accession>
<dbReference type="AlphaFoldDB" id="A0A915JHA7"/>
<reference evidence="2" key="1">
    <citation type="submission" date="2022-11" db="UniProtKB">
        <authorList>
            <consortium name="WormBaseParasite"/>
        </authorList>
    </citation>
    <scope>IDENTIFICATION</scope>
</reference>
<proteinExistence type="predicted"/>
<evidence type="ECO:0000313" key="1">
    <source>
        <dbReference type="Proteomes" id="UP000887565"/>
    </source>
</evidence>
<evidence type="ECO:0000313" key="2">
    <source>
        <dbReference type="WBParaSite" id="nRc.2.0.1.t25502-RA"/>
    </source>
</evidence>
<sequence length="127" mass="14114">MADEQSTIGTNKVNKLKICKVNMVLTTSLGSIPECSRIQRKIRNEGKICLYFLSEYQDFYLSKTAGKTISGLIMAKYRMELTATSERVFANIPFNARGLSQAAAAQMPSVSSVKRTLQRVCQRVGVL</sequence>
<protein>
    <submittedName>
        <fullName evidence="2">Uncharacterized protein</fullName>
    </submittedName>
</protein>
<organism evidence="1 2">
    <name type="scientific">Romanomermis culicivorax</name>
    <name type="common">Nematode worm</name>
    <dbReference type="NCBI Taxonomy" id="13658"/>
    <lineage>
        <taxon>Eukaryota</taxon>
        <taxon>Metazoa</taxon>
        <taxon>Ecdysozoa</taxon>
        <taxon>Nematoda</taxon>
        <taxon>Enoplea</taxon>
        <taxon>Dorylaimia</taxon>
        <taxon>Mermithida</taxon>
        <taxon>Mermithoidea</taxon>
        <taxon>Mermithidae</taxon>
        <taxon>Romanomermis</taxon>
    </lineage>
</organism>
<dbReference type="Proteomes" id="UP000887565">
    <property type="component" value="Unplaced"/>
</dbReference>
<keyword evidence="1" id="KW-1185">Reference proteome</keyword>
<dbReference type="WBParaSite" id="nRc.2.0.1.t25502-RA">
    <property type="protein sequence ID" value="nRc.2.0.1.t25502-RA"/>
    <property type="gene ID" value="nRc.2.0.1.g25502"/>
</dbReference>